<comment type="caution">
    <text evidence="3">The sequence shown here is derived from an EMBL/GenBank/DDBJ whole genome shotgun (WGS) entry which is preliminary data.</text>
</comment>
<accession>A0A6B1G0I6</accession>
<evidence type="ECO:0000313" key="3">
    <source>
        <dbReference type="EMBL" id="MYH60946.1"/>
    </source>
</evidence>
<dbReference type="SUPFAM" id="SSF48264">
    <property type="entry name" value="Cytochrome P450"/>
    <property type="match status" value="1"/>
</dbReference>
<dbReference type="CDD" id="cd11037">
    <property type="entry name" value="CYP199A2-like"/>
    <property type="match status" value="1"/>
</dbReference>
<dbReference type="Gene3D" id="1.10.630.10">
    <property type="entry name" value="Cytochrome P450"/>
    <property type="match status" value="1"/>
</dbReference>
<keyword evidence="2" id="KW-0479">Metal-binding</keyword>
<dbReference type="PRINTS" id="PR00359">
    <property type="entry name" value="BP450"/>
</dbReference>
<keyword evidence="2" id="KW-0503">Monooxygenase</keyword>
<evidence type="ECO:0000256" key="1">
    <source>
        <dbReference type="ARBA" id="ARBA00010617"/>
    </source>
</evidence>
<dbReference type="PANTHER" id="PTHR46696:SF1">
    <property type="entry name" value="CYTOCHROME P450 YJIB-RELATED"/>
    <property type="match status" value="1"/>
</dbReference>
<keyword evidence="2" id="KW-0349">Heme</keyword>
<dbReference type="InterPro" id="IPR001128">
    <property type="entry name" value="Cyt_P450"/>
</dbReference>
<dbReference type="PROSITE" id="PS00086">
    <property type="entry name" value="CYTOCHROME_P450"/>
    <property type="match status" value="1"/>
</dbReference>
<dbReference type="GO" id="GO:0005506">
    <property type="term" value="F:iron ion binding"/>
    <property type="evidence" value="ECO:0007669"/>
    <property type="project" value="InterPro"/>
</dbReference>
<dbReference type="PANTHER" id="PTHR46696">
    <property type="entry name" value="P450, PUTATIVE (EUROFUNG)-RELATED"/>
    <property type="match status" value="1"/>
</dbReference>
<dbReference type="SMR" id="A0A6B1G0I6"/>
<reference evidence="3" key="1">
    <citation type="submission" date="2019-09" db="EMBL/GenBank/DDBJ databases">
        <title>Characterisation of the sponge microbiome using genome-centric metagenomics.</title>
        <authorList>
            <person name="Engelberts J.P."/>
            <person name="Robbins S.J."/>
            <person name="De Goeij J.M."/>
            <person name="Aranda M."/>
            <person name="Bell S.C."/>
            <person name="Webster N.S."/>
        </authorList>
    </citation>
    <scope>NUCLEOTIDE SEQUENCE</scope>
    <source>
        <strain evidence="3">SB0675_bin_29</strain>
    </source>
</reference>
<keyword evidence="2" id="KW-0560">Oxidoreductase</keyword>
<organism evidence="3">
    <name type="scientific">Caldilineaceae bacterium SB0675_bin_29</name>
    <dbReference type="NCBI Taxonomy" id="2605266"/>
    <lineage>
        <taxon>Bacteria</taxon>
        <taxon>Bacillati</taxon>
        <taxon>Chloroflexota</taxon>
        <taxon>Caldilineae</taxon>
        <taxon>Caldilineales</taxon>
        <taxon>Caldilineaceae</taxon>
    </lineage>
</organism>
<dbReference type="EMBL" id="VYDA01000151">
    <property type="protein sequence ID" value="MYH60946.1"/>
    <property type="molecule type" value="Genomic_DNA"/>
</dbReference>
<evidence type="ECO:0000256" key="2">
    <source>
        <dbReference type="RuleBase" id="RU000461"/>
    </source>
</evidence>
<dbReference type="InterPro" id="IPR002397">
    <property type="entry name" value="Cyt_P450_B"/>
</dbReference>
<dbReference type="InterPro" id="IPR017972">
    <property type="entry name" value="Cyt_P450_CS"/>
</dbReference>
<dbReference type="GO" id="GO:0016705">
    <property type="term" value="F:oxidoreductase activity, acting on paired donors, with incorporation or reduction of molecular oxygen"/>
    <property type="evidence" value="ECO:0007669"/>
    <property type="project" value="InterPro"/>
</dbReference>
<sequence length="395" mass="44097">MTKPTNCPVSDLDPFAPDFLEDPYHDALREAGPVVWLEKYDVCAMARYQQVRAALSDWETFCSSRGVGLTDFATEEPWRTPSIILEADPPLHTKTRGVLMSVLSKPALQPLSDDFKSTADKLVDDLVVKGEIDAVRDLAEAFPLSVFPDTIGLRKDGRENLLPYGDMAFNAFGPRNELFERSFANAQRVVQWITDQCQRQALVPGGIGERIYKIADDGKITEDEAALLVRSLLTAGLDTTIFGIGAVLYCFARFPDQWQVLRENPKLVRGAFEEALRFVSPVQTFMRTTTRAVDVEGVEISEGQKVLLFLASANRDPRQWEDPDRFDIGRRTLGHVGFGHGIHVCVGQMLARLEAQVLLTSLVERVERIELTGEPTWRLNNTLHGVDSLPVKLVA</sequence>
<comment type="similarity">
    <text evidence="1 2">Belongs to the cytochrome P450 family.</text>
</comment>
<dbReference type="GO" id="GO:0004497">
    <property type="term" value="F:monooxygenase activity"/>
    <property type="evidence" value="ECO:0007669"/>
    <property type="project" value="UniProtKB-KW"/>
</dbReference>
<dbReference type="GO" id="GO:0020037">
    <property type="term" value="F:heme binding"/>
    <property type="evidence" value="ECO:0007669"/>
    <property type="project" value="InterPro"/>
</dbReference>
<keyword evidence="2" id="KW-0408">Iron</keyword>
<dbReference type="InterPro" id="IPR036396">
    <property type="entry name" value="Cyt_P450_sf"/>
</dbReference>
<protein>
    <submittedName>
        <fullName evidence="3">Cytochrome P450</fullName>
    </submittedName>
</protein>
<proteinExistence type="inferred from homology"/>
<dbReference type="Pfam" id="PF00067">
    <property type="entry name" value="p450"/>
    <property type="match status" value="1"/>
</dbReference>
<dbReference type="AlphaFoldDB" id="A0A6B1G0I6"/>
<name>A0A6B1G0I6_9CHLR</name>
<gene>
    <name evidence="3" type="ORF">F4148_04020</name>
</gene>